<dbReference type="InterPro" id="IPR036388">
    <property type="entry name" value="WH-like_DNA-bd_sf"/>
</dbReference>
<organism evidence="2 3">
    <name type="scientific">Piscibacillus salipiscarius</name>
    <dbReference type="NCBI Taxonomy" id="299480"/>
    <lineage>
        <taxon>Bacteria</taxon>
        <taxon>Bacillati</taxon>
        <taxon>Bacillota</taxon>
        <taxon>Bacilli</taxon>
        <taxon>Bacillales</taxon>
        <taxon>Bacillaceae</taxon>
        <taxon>Piscibacillus</taxon>
    </lineage>
</organism>
<dbReference type="Proteomes" id="UP001597452">
    <property type="component" value="Unassembled WGS sequence"/>
</dbReference>
<evidence type="ECO:0000313" key="3">
    <source>
        <dbReference type="Proteomes" id="UP001597452"/>
    </source>
</evidence>
<protein>
    <submittedName>
        <fullName evidence="2">PadR family transcriptional regulator</fullName>
    </submittedName>
</protein>
<dbReference type="Pfam" id="PF03551">
    <property type="entry name" value="PadR"/>
    <property type="match status" value="1"/>
</dbReference>
<feature type="domain" description="Transcription regulator PadR N-terminal" evidence="1">
    <location>
        <begin position="48"/>
        <end position="114"/>
    </location>
</feature>
<dbReference type="SUPFAM" id="SSF46785">
    <property type="entry name" value="Winged helix' DNA-binding domain"/>
    <property type="match status" value="1"/>
</dbReference>
<name>A0ABW5QB80_9BACI</name>
<dbReference type="Gene3D" id="1.10.10.10">
    <property type="entry name" value="Winged helix-like DNA-binding domain superfamily/Winged helix DNA-binding domain"/>
    <property type="match status" value="1"/>
</dbReference>
<keyword evidence="3" id="KW-1185">Reference proteome</keyword>
<dbReference type="InterPro" id="IPR036390">
    <property type="entry name" value="WH_DNA-bd_sf"/>
</dbReference>
<dbReference type="InterPro" id="IPR005149">
    <property type="entry name" value="Tscrpt_reg_PadR_N"/>
</dbReference>
<gene>
    <name evidence="2" type="ORF">ACFSW4_10160</name>
</gene>
<dbReference type="EMBL" id="JBHUMZ010000022">
    <property type="protein sequence ID" value="MFD2639229.1"/>
    <property type="molecule type" value="Genomic_DNA"/>
</dbReference>
<reference evidence="3" key="1">
    <citation type="journal article" date="2019" name="Int. J. Syst. Evol. Microbiol.">
        <title>The Global Catalogue of Microorganisms (GCM) 10K type strain sequencing project: providing services to taxonomists for standard genome sequencing and annotation.</title>
        <authorList>
            <consortium name="The Broad Institute Genomics Platform"/>
            <consortium name="The Broad Institute Genome Sequencing Center for Infectious Disease"/>
            <person name="Wu L."/>
            <person name="Ma J."/>
        </authorList>
    </citation>
    <scope>NUCLEOTIDE SEQUENCE [LARGE SCALE GENOMIC DNA]</scope>
    <source>
        <strain evidence="3">TISTR 1571</strain>
    </source>
</reference>
<dbReference type="NCBIfam" id="NF006931">
    <property type="entry name" value="PRK09416.1"/>
    <property type="match status" value="1"/>
</dbReference>
<accession>A0ABW5QB80</accession>
<sequence>MENRLSKLRKSLDHSVFKQLTFSEQLREGIFKNLDRDQESDYEIDLSILHLLVEKKTGYQLLQDLYSRGIYNYESNEGMLYLKLHDLEKQDYITSSWGNDGEKFYRISQIGNNILDTHYKQNHTLFRNLIEE</sequence>
<evidence type="ECO:0000259" key="1">
    <source>
        <dbReference type="Pfam" id="PF03551"/>
    </source>
</evidence>
<evidence type="ECO:0000313" key="2">
    <source>
        <dbReference type="EMBL" id="MFD2639229.1"/>
    </source>
</evidence>
<dbReference type="RefSeq" id="WP_377329065.1">
    <property type="nucleotide sequence ID" value="NZ_JBHUMZ010000022.1"/>
</dbReference>
<comment type="caution">
    <text evidence="2">The sequence shown here is derived from an EMBL/GenBank/DDBJ whole genome shotgun (WGS) entry which is preliminary data.</text>
</comment>
<proteinExistence type="predicted"/>